<keyword evidence="3" id="KW-1185">Reference proteome</keyword>
<proteinExistence type="predicted"/>
<name>A0ABR4LFG3_9EURO</name>
<gene>
    <name evidence="2" type="ORF">BJX68DRAFT_18484</name>
</gene>
<evidence type="ECO:0000256" key="1">
    <source>
        <dbReference type="SAM" id="MobiDB-lite"/>
    </source>
</evidence>
<feature type="region of interest" description="Disordered" evidence="1">
    <location>
        <begin position="1"/>
        <end position="105"/>
    </location>
</feature>
<reference evidence="2 3" key="1">
    <citation type="submission" date="2024-07" db="EMBL/GenBank/DDBJ databases">
        <title>Section-level genome sequencing and comparative genomics of Aspergillus sections Usti and Cavernicolus.</title>
        <authorList>
            <consortium name="Lawrence Berkeley National Laboratory"/>
            <person name="Nybo J.L."/>
            <person name="Vesth T.C."/>
            <person name="Theobald S."/>
            <person name="Frisvad J.C."/>
            <person name="Larsen T.O."/>
            <person name="Kjaerboelling I."/>
            <person name="Rothschild-Mancinelli K."/>
            <person name="Lyhne E.K."/>
            <person name="Kogle M.E."/>
            <person name="Barry K."/>
            <person name="Clum A."/>
            <person name="Na H."/>
            <person name="Ledsgaard L."/>
            <person name="Lin J."/>
            <person name="Lipzen A."/>
            <person name="Kuo A."/>
            <person name="Riley R."/>
            <person name="Mondo S."/>
            <person name="LaButti K."/>
            <person name="Haridas S."/>
            <person name="Pangalinan J."/>
            <person name="Salamov A.A."/>
            <person name="Simmons B.A."/>
            <person name="Magnuson J.K."/>
            <person name="Chen J."/>
            <person name="Drula E."/>
            <person name="Henrissat B."/>
            <person name="Wiebenga A."/>
            <person name="Lubbers R.J."/>
            <person name="Gomes A.C."/>
            <person name="Macurrencykelacurrency M.R."/>
            <person name="Stajich J."/>
            <person name="Grigoriev I.V."/>
            <person name="Mortensen U.H."/>
            <person name="De vries R.P."/>
            <person name="Baker S.E."/>
            <person name="Andersen M.R."/>
        </authorList>
    </citation>
    <scope>NUCLEOTIDE SEQUENCE [LARGE SCALE GENOMIC DNA]</scope>
    <source>
        <strain evidence="2 3">CBS 756.74</strain>
    </source>
</reference>
<protein>
    <submittedName>
        <fullName evidence="2">Uncharacterized protein</fullName>
    </submittedName>
</protein>
<feature type="region of interest" description="Disordered" evidence="1">
    <location>
        <begin position="147"/>
        <end position="166"/>
    </location>
</feature>
<accession>A0ABR4LFG3</accession>
<feature type="compositionally biased region" description="Basic residues" evidence="1">
    <location>
        <begin position="40"/>
        <end position="50"/>
    </location>
</feature>
<dbReference type="Proteomes" id="UP001610444">
    <property type="component" value="Unassembled WGS sequence"/>
</dbReference>
<comment type="caution">
    <text evidence="2">The sequence shown here is derived from an EMBL/GenBank/DDBJ whole genome shotgun (WGS) entry which is preliminary data.</text>
</comment>
<evidence type="ECO:0000313" key="3">
    <source>
        <dbReference type="Proteomes" id="UP001610444"/>
    </source>
</evidence>
<evidence type="ECO:0000313" key="2">
    <source>
        <dbReference type="EMBL" id="KAL2862137.1"/>
    </source>
</evidence>
<feature type="compositionally biased region" description="Polar residues" evidence="1">
    <location>
        <begin position="72"/>
        <end position="81"/>
    </location>
</feature>
<feature type="compositionally biased region" description="Basic and acidic residues" evidence="1">
    <location>
        <begin position="9"/>
        <end position="19"/>
    </location>
</feature>
<dbReference type="EMBL" id="JBFXLR010000001">
    <property type="protein sequence ID" value="KAL2862137.1"/>
    <property type="molecule type" value="Genomic_DNA"/>
</dbReference>
<dbReference type="RefSeq" id="XP_070906227.1">
    <property type="nucleotide sequence ID" value="XM_071037270.1"/>
</dbReference>
<sequence length="166" mass="18532">MQCAGATSENERINERRQTDLLPTHSRKSTRHNKESRKIECRKRGRRKTRLGNSSLVAGSKQESRQAESRSIGGSVSAKENQTQREKQATQSEEPTLSTKTTSKPEMFTRLSCRYFEIDENQKAMGSHSRTRSLSQSLSLLASLSLAGHQATTTRHTSHVPATTST</sequence>
<feature type="compositionally biased region" description="Polar residues" evidence="1">
    <location>
        <begin position="151"/>
        <end position="166"/>
    </location>
</feature>
<feature type="compositionally biased region" description="Polar residues" evidence="1">
    <location>
        <begin position="89"/>
        <end position="104"/>
    </location>
</feature>
<organism evidence="2 3">
    <name type="scientific">Aspergillus pseudodeflectus</name>
    <dbReference type="NCBI Taxonomy" id="176178"/>
    <lineage>
        <taxon>Eukaryota</taxon>
        <taxon>Fungi</taxon>
        <taxon>Dikarya</taxon>
        <taxon>Ascomycota</taxon>
        <taxon>Pezizomycotina</taxon>
        <taxon>Eurotiomycetes</taxon>
        <taxon>Eurotiomycetidae</taxon>
        <taxon>Eurotiales</taxon>
        <taxon>Aspergillaceae</taxon>
        <taxon>Aspergillus</taxon>
        <taxon>Aspergillus subgen. Nidulantes</taxon>
    </lineage>
</organism>
<dbReference type="GeneID" id="98152434"/>